<protein>
    <submittedName>
        <fullName evidence="1">Uncharacterized protein</fullName>
    </submittedName>
</protein>
<gene>
    <name evidence="1" type="ORF">KY290_024574</name>
</gene>
<reference evidence="1 2" key="1">
    <citation type="journal article" date="2021" name="bioRxiv">
        <title>Chromosome-scale and haplotype-resolved genome assembly of a tetraploid potato cultivar.</title>
        <authorList>
            <person name="Sun H."/>
            <person name="Jiao W.-B."/>
            <person name="Krause K."/>
            <person name="Campoy J.A."/>
            <person name="Goel M."/>
            <person name="Folz-Donahue K."/>
            <person name="Kukat C."/>
            <person name="Huettel B."/>
            <person name="Schneeberger K."/>
        </authorList>
    </citation>
    <scope>NUCLEOTIDE SEQUENCE [LARGE SCALE GENOMIC DNA]</scope>
    <source>
        <strain evidence="1">SolTubOtavaFocal</strain>
        <tissue evidence="1">Leaves</tissue>
    </source>
</reference>
<keyword evidence="2" id="KW-1185">Reference proteome</keyword>
<evidence type="ECO:0000313" key="2">
    <source>
        <dbReference type="Proteomes" id="UP000826656"/>
    </source>
</evidence>
<evidence type="ECO:0000313" key="1">
    <source>
        <dbReference type="EMBL" id="KAH0754304.1"/>
    </source>
</evidence>
<dbReference type="Proteomes" id="UP000826656">
    <property type="component" value="Unassembled WGS sequence"/>
</dbReference>
<comment type="caution">
    <text evidence="1">The sequence shown here is derived from an EMBL/GenBank/DDBJ whole genome shotgun (WGS) entry which is preliminary data.</text>
</comment>
<organism evidence="1 2">
    <name type="scientific">Solanum tuberosum</name>
    <name type="common">Potato</name>
    <dbReference type="NCBI Taxonomy" id="4113"/>
    <lineage>
        <taxon>Eukaryota</taxon>
        <taxon>Viridiplantae</taxon>
        <taxon>Streptophyta</taxon>
        <taxon>Embryophyta</taxon>
        <taxon>Tracheophyta</taxon>
        <taxon>Spermatophyta</taxon>
        <taxon>Magnoliopsida</taxon>
        <taxon>eudicotyledons</taxon>
        <taxon>Gunneridae</taxon>
        <taxon>Pentapetalae</taxon>
        <taxon>asterids</taxon>
        <taxon>lamiids</taxon>
        <taxon>Solanales</taxon>
        <taxon>Solanaceae</taxon>
        <taxon>Solanoideae</taxon>
        <taxon>Solaneae</taxon>
        <taxon>Solanum</taxon>
    </lineage>
</organism>
<sequence length="101" mass="12107">MADFKEVVKASYSGNYSNDVFLQWKLKLKKTKLALSKWSREQFGDIFKQLLIREEIVKVKGKLFEQDPTIANRVVLQQAHVEYKLYLHYNEEFWRQKASIH</sequence>
<accession>A0ABQ7UR23</accession>
<proteinExistence type="predicted"/>
<dbReference type="EMBL" id="JAIVGD010000018">
    <property type="protein sequence ID" value="KAH0754304.1"/>
    <property type="molecule type" value="Genomic_DNA"/>
</dbReference>
<name>A0ABQ7UR23_SOLTU</name>